<dbReference type="AlphaFoldDB" id="A0AAU8CMD6"/>
<dbReference type="RefSeq" id="WP_353645266.1">
    <property type="nucleotide sequence ID" value="NZ_CP159253.1"/>
</dbReference>
<proteinExistence type="predicted"/>
<evidence type="ECO:0000313" key="2">
    <source>
        <dbReference type="EMBL" id="XCG47184.1"/>
    </source>
</evidence>
<protein>
    <submittedName>
        <fullName evidence="2">Uncharacterized protein</fullName>
    </submittedName>
</protein>
<name>A0AAU8CMD6_9HYPH</name>
<evidence type="ECO:0000256" key="1">
    <source>
        <dbReference type="SAM" id="MobiDB-lite"/>
    </source>
</evidence>
<feature type="region of interest" description="Disordered" evidence="1">
    <location>
        <begin position="1"/>
        <end position="22"/>
    </location>
</feature>
<feature type="compositionally biased region" description="Low complexity" evidence="1">
    <location>
        <begin position="44"/>
        <end position="62"/>
    </location>
</feature>
<accession>A0AAU8CMD6</accession>
<dbReference type="EMBL" id="CP159253">
    <property type="protein sequence ID" value="XCG47184.1"/>
    <property type="molecule type" value="Genomic_DNA"/>
</dbReference>
<gene>
    <name evidence="2" type="ORF">ABVK50_18010</name>
</gene>
<organism evidence="2">
    <name type="scientific">Mesorhizobium sp. WSM2240</name>
    <dbReference type="NCBI Taxonomy" id="3228851"/>
    <lineage>
        <taxon>Bacteria</taxon>
        <taxon>Pseudomonadati</taxon>
        <taxon>Pseudomonadota</taxon>
        <taxon>Alphaproteobacteria</taxon>
        <taxon>Hyphomicrobiales</taxon>
        <taxon>Phyllobacteriaceae</taxon>
        <taxon>Mesorhizobium</taxon>
    </lineage>
</organism>
<reference evidence="2" key="1">
    <citation type="submission" date="2024-06" db="EMBL/GenBank/DDBJ databases">
        <title>Mesorhizobium karijinii sp. nov., a symbiont of the iconic Swainsona formosa from arid Australia.</title>
        <authorList>
            <person name="Hill Y.J."/>
            <person name="Watkin E.L.J."/>
            <person name="O'Hara G.W."/>
            <person name="Terpolilli J."/>
            <person name="Tye M.L."/>
            <person name="Kohlmeier M.G."/>
        </authorList>
    </citation>
    <scope>NUCLEOTIDE SEQUENCE</scope>
    <source>
        <strain evidence="2">WSM2240</strain>
    </source>
</reference>
<sequence>MTDDSAPGGLDPGLQPQSPAGFQNTPFLVQIALVQTCLQKAGLNQSRRNPSTNSSTPPSQAG</sequence>
<feature type="region of interest" description="Disordered" evidence="1">
    <location>
        <begin position="42"/>
        <end position="62"/>
    </location>
</feature>